<evidence type="ECO:0000313" key="4">
    <source>
        <dbReference type="Proteomes" id="UP000297245"/>
    </source>
</evidence>
<dbReference type="PANTHER" id="PTHR10039">
    <property type="entry name" value="AMELOGENIN"/>
    <property type="match status" value="1"/>
</dbReference>
<dbReference type="Proteomes" id="UP000297245">
    <property type="component" value="Unassembled WGS sequence"/>
</dbReference>
<name>A0A4S8MV34_DENBC</name>
<evidence type="ECO:0000259" key="2">
    <source>
        <dbReference type="PROSITE" id="PS50837"/>
    </source>
</evidence>
<feature type="domain" description="NACHT" evidence="2">
    <location>
        <begin position="78"/>
        <end position="224"/>
    </location>
</feature>
<feature type="non-terminal residue" evidence="3">
    <location>
        <position position="320"/>
    </location>
</feature>
<keyword evidence="4" id="KW-1185">Reference proteome</keyword>
<evidence type="ECO:0000313" key="3">
    <source>
        <dbReference type="EMBL" id="THV07117.1"/>
    </source>
</evidence>
<dbReference type="PROSITE" id="PS50837">
    <property type="entry name" value="NACHT"/>
    <property type="match status" value="1"/>
</dbReference>
<organism evidence="3 4">
    <name type="scientific">Dendrothele bispora (strain CBS 962.96)</name>
    <dbReference type="NCBI Taxonomy" id="1314807"/>
    <lineage>
        <taxon>Eukaryota</taxon>
        <taxon>Fungi</taxon>
        <taxon>Dikarya</taxon>
        <taxon>Basidiomycota</taxon>
        <taxon>Agaricomycotina</taxon>
        <taxon>Agaricomycetes</taxon>
        <taxon>Agaricomycetidae</taxon>
        <taxon>Agaricales</taxon>
        <taxon>Agaricales incertae sedis</taxon>
        <taxon>Dendrothele</taxon>
    </lineage>
</organism>
<dbReference type="EMBL" id="ML179039">
    <property type="protein sequence ID" value="THV07117.1"/>
    <property type="molecule type" value="Genomic_DNA"/>
</dbReference>
<accession>A0A4S8MV34</accession>
<sequence>MLQATRIQVRALNLSAYSTLKIILAPQEKIFGIPKDRITTAAFFDAVENNSVAKCLEGTREDVLDKITEWVQDPSGEVICWVHGPAGSGKSTIARSIASRFSKRAATFAFSRNPPKIMTNKNFFPTIASQLPVLVPSVGQRMQTALDSDPHILSRDLSTQLDRLILRPLCEQSSFNRKRTIILVVVDGLDECNEGECQNLVDAISSSVQDKASPKPIRFLLFGRYEPAIRKKLHPPYCSLDLINFSANMSIRKYYKAEFIRVRWERGHLMEDVTEPWPDDNTLDKLVEKTEGLFIYASTLVRFVSNGTDLPQDLLQEALE</sequence>
<dbReference type="AlphaFoldDB" id="A0A4S8MV34"/>
<dbReference type="InterPro" id="IPR007111">
    <property type="entry name" value="NACHT_NTPase"/>
</dbReference>
<evidence type="ECO:0000256" key="1">
    <source>
        <dbReference type="ARBA" id="ARBA00022737"/>
    </source>
</evidence>
<dbReference type="Pfam" id="PF24883">
    <property type="entry name" value="NPHP3_N"/>
    <property type="match status" value="1"/>
</dbReference>
<dbReference type="InterPro" id="IPR027417">
    <property type="entry name" value="P-loop_NTPase"/>
</dbReference>
<gene>
    <name evidence="3" type="ORF">K435DRAFT_742754</name>
</gene>
<dbReference type="InterPro" id="IPR056884">
    <property type="entry name" value="NPHP3-like_N"/>
</dbReference>
<keyword evidence="1" id="KW-0677">Repeat</keyword>
<reference evidence="3 4" key="1">
    <citation type="journal article" date="2019" name="Nat. Ecol. Evol.">
        <title>Megaphylogeny resolves global patterns of mushroom evolution.</title>
        <authorList>
            <person name="Varga T."/>
            <person name="Krizsan K."/>
            <person name="Foldi C."/>
            <person name="Dima B."/>
            <person name="Sanchez-Garcia M."/>
            <person name="Sanchez-Ramirez S."/>
            <person name="Szollosi G.J."/>
            <person name="Szarkandi J.G."/>
            <person name="Papp V."/>
            <person name="Albert L."/>
            <person name="Andreopoulos W."/>
            <person name="Angelini C."/>
            <person name="Antonin V."/>
            <person name="Barry K.W."/>
            <person name="Bougher N.L."/>
            <person name="Buchanan P."/>
            <person name="Buyck B."/>
            <person name="Bense V."/>
            <person name="Catcheside P."/>
            <person name="Chovatia M."/>
            <person name="Cooper J."/>
            <person name="Damon W."/>
            <person name="Desjardin D."/>
            <person name="Finy P."/>
            <person name="Geml J."/>
            <person name="Haridas S."/>
            <person name="Hughes K."/>
            <person name="Justo A."/>
            <person name="Karasinski D."/>
            <person name="Kautmanova I."/>
            <person name="Kiss B."/>
            <person name="Kocsube S."/>
            <person name="Kotiranta H."/>
            <person name="LaButti K.M."/>
            <person name="Lechner B.E."/>
            <person name="Liimatainen K."/>
            <person name="Lipzen A."/>
            <person name="Lukacs Z."/>
            <person name="Mihaltcheva S."/>
            <person name="Morgado L.N."/>
            <person name="Niskanen T."/>
            <person name="Noordeloos M.E."/>
            <person name="Ohm R.A."/>
            <person name="Ortiz-Santana B."/>
            <person name="Ovrebo C."/>
            <person name="Racz N."/>
            <person name="Riley R."/>
            <person name="Savchenko A."/>
            <person name="Shiryaev A."/>
            <person name="Soop K."/>
            <person name="Spirin V."/>
            <person name="Szebenyi C."/>
            <person name="Tomsovsky M."/>
            <person name="Tulloss R.E."/>
            <person name="Uehling J."/>
            <person name="Grigoriev I.V."/>
            <person name="Vagvolgyi C."/>
            <person name="Papp T."/>
            <person name="Martin F.M."/>
            <person name="Miettinen O."/>
            <person name="Hibbett D.S."/>
            <person name="Nagy L.G."/>
        </authorList>
    </citation>
    <scope>NUCLEOTIDE SEQUENCE [LARGE SCALE GENOMIC DNA]</scope>
    <source>
        <strain evidence="3 4">CBS 962.96</strain>
    </source>
</reference>
<dbReference type="OrthoDB" id="4760524at2759"/>
<dbReference type="SUPFAM" id="SSF52540">
    <property type="entry name" value="P-loop containing nucleoside triphosphate hydrolases"/>
    <property type="match status" value="1"/>
</dbReference>
<dbReference type="PANTHER" id="PTHR10039:SF17">
    <property type="entry name" value="FUNGAL STAND N-TERMINAL GOODBYE DOMAIN-CONTAINING PROTEIN-RELATED"/>
    <property type="match status" value="1"/>
</dbReference>
<proteinExistence type="predicted"/>
<dbReference type="Gene3D" id="3.40.50.300">
    <property type="entry name" value="P-loop containing nucleotide triphosphate hydrolases"/>
    <property type="match status" value="1"/>
</dbReference>
<protein>
    <recommendedName>
        <fullName evidence="2">NACHT domain-containing protein</fullName>
    </recommendedName>
</protein>